<sequence length="290" mass="32677">MKKLDPKNLSAQLHYRAAGNPPGTMPSSAISNCFPGLEFDFRSVWRRIFVGIEMHEADNYVLKTDRGFEHLLHHRLLRVDGHPLVVPVMGPQRPGADPIQLTNSANPEGVAFMEWSNVLAEVLQAKAGKKVRCEFTLEESPKPAAIPKDKKKLLAVDLELRPFFARGAQGPLAVIAEELAEPGELTQGLCSPWQNDYRECACYYWAASRPDYVSVEQGPQGTSVGINWLQKERGPEAPQQYVLDNREDTRLLSYDDLFRHWQESLHFQVEGRDRDVVTLPEGASTDERSK</sequence>
<evidence type="ECO:0000313" key="2">
    <source>
        <dbReference type="Proteomes" id="UP001207654"/>
    </source>
</evidence>
<dbReference type="RefSeq" id="WP_267532226.1">
    <property type="nucleotide sequence ID" value="NZ_JAPNKA010000001.1"/>
</dbReference>
<gene>
    <name evidence="1" type="ORF">OV287_01810</name>
</gene>
<proteinExistence type="predicted"/>
<dbReference type="Proteomes" id="UP001207654">
    <property type="component" value="Unassembled WGS sequence"/>
</dbReference>
<accession>A0ABT3ZUY7</accession>
<protein>
    <submittedName>
        <fullName evidence="1">Uncharacterized protein</fullName>
    </submittedName>
</protein>
<organism evidence="1 2">
    <name type="scientific">Archangium lansingense</name>
    <dbReference type="NCBI Taxonomy" id="2995310"/>
    <lineage>
        <taxon>Bacteria</taxon>
        <taxon>Pseudomonadati</taxon>
        <taxon>Myxococcota</taxon>
        <taxon>Myxococcia</taxon>
        <taxon>Myxococcales</taxon>
        <taxon>Cystobacterineae</taxon>
        <taxon>Archangiaceae</taxon>
        <taxon>Archangium</taxon>
    </lineage>
</organism>
<evidence type="ECO:0000313" key="1">
    <source>
        <dbReference type="EMBL" id="MCY1073210.1"/>
    </source>
</evidence>
<comment type="caution">
    <text evidence="1">The sequence shown here is derived from an EMBL/GenBank/DDBJ whole genome shotgun (WGS) entry which is preliminary data.</text>
</comment>
<keyword evidence="2" id="KW-1185">Reference proteome</keyword>
<reference evidence="1 2" key="1">
    <citation type="submission" date="2022-11" db="EMBL/GenBank/DDBJ databases">
        <title>Minimal conservation of predation-associated metabolite biosynthetic gene clusters underscores biosynthetic potential of Myxococcota including descriptions for ten novel species: Archangium lansinium sp. nov., Myxococcus landrumus sp. nov., Nannocystis bai.</title>
        <authorList>
            <person name="Ahearne A."/>
            <person name="Stevens C."/>
            <person name="Phillips K."/>
        </authorList>
    </citation>
    <scope>NUCLEOTIDE SEQUENCE [LARGE SCALE GENOMIC DNA]</scope>
    <source>
        <strain evidence="1 2">MIWBW</strain>
    </source>
</reference>
<name>A0ABT3ZUY7_9BACT</name>
<dbReference type="EMBL" id="JAPNKA010000001">
    <property type="protein sequence ID" value="MCY1073210.1"/>
    <property type="molecule type" value="Genomic_DNA"/>
</dbReference>